<evidence type="ECO:0000313" key="1">
    <source>
        <dbReference type="EMBL" id="MBB4038127.1"/>
    </source>
</evidence>
<keyword evidence="2" id="KW-1185">Reference proteome</keyword>
<organism evidence="1 2">
    <name type="scientific">Dysgonomonas hofstadii</name>
    <dbReference type="NCBI Taxonomy" id="637886"/>
    <lineage>
        <taxon>Bacteria</taxon>
        <taxon>Pseudomonadati</taxon>
        <taxon>Bacteroidota</taxon>
        <taxon>Bacteroidia</taxon>
        <taxon>Bacteroidales</taxon>
        <taxon>Dysgonomonadaceae</taxon>
        <taxon>Dysgonomonas</taxon>
    </lineage>
</organism>
<gene>
    <name evidence="1" type="ORF">GGR21_004056</name>
</gene>
<sequence>MILEYKITDKMISSVVSISEKIGRLKEIRRVNKHIDFDQACIVRNIQRILKGKNIIYPDKVISDSLGPEHSIRKEDVESILPVIEFHVTHLTNRELDINIYAETYNSNEYFEEIPTWKLDRIIERTDFSPQFFLYSIADFCNECNNLTSDYFIEGWLINRFYKEYRIILCLAYNNYLKEQKKVDVFAYLFAQTSLHKDPPRYEFFLSVIDTLLDGCIEYYYELYNPKSGRVELLRGTIKEPFSRKDYLAYYDISEPTASLDLRKAVEEGLLSIKGDKRNARYWYKNDGQIEIL</sequence>
<evidence type="ECO:0000313" key="2">
    <source>
        <dbReference type="Proteomes" id="UP000555103"/>
    </source>
</evidence>
<protein>
    <submittedName>
        <fullName evidence="1">Uncharacterized protein</fullName>
    </submittedName>
</protein>
<dbReference type="Proteomes" id="UP000555103">
    <property type="component" value="Unassembled WGS sequence"/>
</dbReference>
<dbReference type="RefSeq" id="WP_183308941.1">
    <property type="nucleotide sequence ID" value="NZ_JACIEP010000023.1"/>
</dbReference>
<comment type="caution">
    <text evidence="1">The sequence shown here is derived from an EMBL/GenBank/DDBJ whole genome shotgun (WGS) entry which is preliminary data.</text>
</comment>
<accession>A0A840CPV1</accession>
<dbReference type="AlphaFoldDB" id="A0A840CPV1"/>
<reference evidence="1 2" key="1">
    <citation type="submission" date="2020-08" db="EMBL/GenBank/DDBJ databases">
        <title>Genomic Encyclopedia of Type Strains, Phase IV (KMG-IV): sequencing the most valuable type-strain genomes for metagenomic binning, comparative biology and taxonomic classification.</title>
        <authorList>
            <person name="Goeker M."/>
        </authorList>
    </citation>
    <scope>NUCLEOTIDE SEQUENCE [LARGE SCALE GENOMIC DNA]</scope>
    <source>
        <strain evidence="1 2">DSM 104969</strain>
    </source>
</reference>
<dbReference type="EMBL" id="JACIEP010000023">
    <property type="protein sequence ID" value="MBB4038127.1"/>
    <property type="molecule type" value="Genomic_DNA"/>
</dbReference>
<name>A0A840CPV1_9BACT</name>
<proteinExistence type="predicted"/>